<feature type="region of interest" description="Disordered" evidence="17">
    <location>
        <begin position="289"/>
        <end position="345"/>
    </location>
</feature>
<dbReference type="GO" id="GO:1903259">
    <property type="term" value="P:exon-exon junction complex disassembly"/>
    <property type="evidence" value="ECO:0007669"/>
    <property type="project" value="InterPro"/>
</dbReference>
<dbReference type="PANTHER" id="PTHR22959:SF0">
    <property type="entry name" value="PARTNER OF Y14 AND MAGO"/>
    <property type="match status" value="1"/>
</dbReference>
<name>A0A6J8DF73_MYTCO</name>
<evidence type="ECO:0000256" key="7">
    <source>
        <dbReference type="ARBA" id="ARBA00022692"/>
    </source>
</evidence>
<keyword evidence="14" id="KW-1015">Disulfide bond</keyword>
<comment type="similarity">
    <text evidence="5">Belongs to the pym family.</text>
</comment>
<keyword evidence="15" id="KW-0968">Cytoplasmic vesicle</keyword>
<dbReference type="GO" id="GO:0006914">
    <property type="term" value="P:autophagy"/>
    <property type="evidence" value="ECO:0007669"/>
    <property type="project" value="UniProtKB-KW"/>
</dbReference>
<dbReference type="InterPro" id="IPR039333">
    <property type="entry name" value="PYM1"/>
</dbReference>
<evidence type="ECO:0000256" key="11">
    <source>
        <dbReference type="ARBA" id="ARBA00023034"/>
    </source>
</evidence>
<evidence type="ECO:0000256" key="5">
    <source>
        <dbReference type="ARBA" id="ARBA00009394"/>
    </source>
</evidence>
<feature type="transmembrane region" description="Helical" evidence="18">
    <location>
        <begin position="210"/>
        <end position="228"/>
    </location>
</feature>
<keyword evidence="7 18" id="KW-0812">Transmembrane</keyword>
<dbReference type="OrthoDB" id="29460at2759"/>
<keyword evidence="13 18" id="KW-0472">Membrane</keyword>
<dbReference type="InterPro" id="IPR018939">
    <property type="entry name" value="Autophagy-rel_prot_27"/>
</dbReference>
<evidence type="ECO:0000256" key="14">
    <source>
        <dbReference type="ARBA" id="ARBA00023157"/>
    </source>
</evidence>
<comment type="subcellular location">
    <subcellularLocation>
        <location evidence="2">Cytoplasmic vesicle membrane</location>
        <topology evidence="2">Single-pass type I membrane protein</topology>
    </subcellularLocation>
    <subcellularLocation>
        <location evidence="3">Golgi apparatus membrane</location>
    </subcellularLocation>
    <subcellularLocation>
        <location evidence="1">Mitochondrion membrane</location>
        <topology evidence="1">Single-pass membrane protein</topology>
    </subcellularLocation>
</comment>
<dbReference type="InterPro" id="IPR044865">
    <property type="entry name" value="MRH_dom"/>
</dbReference>
<evidence type="ECO:0000256" key="12">
    <source>
        <dbReference type="ARBA" id="ARBA00023128"/>
    </source>
</evidence>
<evidence type="ECO:0000256" key="17">
    <source>
        <dbReference type="SAM" id="MobiDB-lite"/>
    </source>
</evidence>
<dbReference type="Proteomes" id="UP000507470">
    <property type="component" value="Unassembled WGS sequence"/>
</dbReference>
<evidence type="ECO:0000256" key="16">
    <source>
        <dbReference type="SAM" id="Coils"/>
    </source>
</evidence>
<evidence type="ECO:0000256" key="8">
    <source>
        <dbReference type="ARBA" id="ARBA00022729"/>
    </source>
</evidence>
<dbReference type="SUPFAM" id="SSF101931">
    <property type="entry name" value="Pym (Within the bgcn gene intron protein, WIBG), N-terminal domain"/>
    <property type="match status" value="1"/>
</dbReference>
<dbReference type="GO" id="GO:0035145">
    <property type="term" value="C:exon-exon junction complex"/>
    <property type="evidence" value="ECO:0007669"/>
    <property type="project" value="TreeGrafter"/>
</dbReference>
<evidence type="ECO:0000256" key="19">
    <source>
        <dbReference type="SAM" id="SignalP"/>
    </source>
</evidence>
<feature type="compositionally biased region" description="Basic residues" evidence="17">
    <location>
        <begin position="320"/>
        <end position="333"/>
    </location>
</feature>
<keyword evidence="22" id="KW-1185">Reference proteome</keyword>
<dbReference type="InterPro" id="IPR036348">
    <property type="entry name" value="WIBG_N_sf"/>
</dbReference>
<dbReference type="SUPFAM" id="SSF50911">
    <property type="entry name" value="Mannose 6-phosphate receptor domain"/>
    <property type="match status" value="1"/>
</dbReference>
<dbReference type="GO" id="GO:0031966">
    <property type="term" value="C:mitochondrial membrane"/>
    <property type="evidence" value="ECO:0007669"/>
    <property type="project" value="UniProtKB-SubCell"/>
</dbReference>
<feature type="coiled-coil region" evidence="16">
    <location>
        <begin position="366"/>
        <end position="396"/>
    </location>
</feature>
<keyword evidence="16" id="KW-0175">Coiled coil</keyword>
<reference evidence="21 22" key="1">
    <citation type="submission" date="2020-06" db="EMBL/GenBank/DDBJ databases">
        <authorList>
            <person name="Li R."/>
            <person name="Bekaert M."/>
        </authorList>
    </citation>
    <scope>NUCLEOTIDE SEQUENCE [LARGE SCALE GENOMIC DNA]</scope>
    <source>
        <strain evidence="22">wild</strain>
    </source>
</reference>
<dbReference type="SMART" id="SM01273">
    <property type="entry name" value="Mago-bind"/>
    <property type="match status" value="1"/>
</dbReference>
<evidence type="ECO:0000256" key="9">
    <source>
        <dbReference type="ARBA" id="ARBA00022989"/>
    </source>
</evidence>
<dbReference type="InterPro" id="IPR015362">
    <property type="entry name" value="WIBG_mago-bd"/>
</dbReference>
<evidence type="ECO:0000256" key="15">
    <source>
        <dbReference type="ARBA" id="ARBA00023329"/>
    </source>
</evidence>
<dbReference type="GO" id="GO:0003723">
    <property type="term" value="F:RNA binding"/>
    <property type="evidence" value="ECO:0007669"/>
    <property type="project" value="TreeGrafter"/>
</dbReference>
<protein>
    <recommendedName>
        <fullName evidence="6">Autophagy-related protein 27</fullName>
    </recommendedName>
</protein>
<feature type="transmembrane region" description="Helical" evidence="18">
    <location>
        <begin position="174"/>
        <end position="198"/>
    </location>
</feature>
<organism evidence="21 22">
    <name type="scientific">Mytilus coruscus</name>
    <name type="common">Sea mussel</name>
    <dbReference type="NCBI Taxonomy" id="42192"/>
    <lineage>
        <taxon>Eukaryota</taxon>
        <taxon>Metazoa</taxon>
        <taxon>Spiralia</taxon>
        <taxon>Lophotrochozoa</taxon>
        <taxon>Mollusca</taxon>
        <taxon>Bivalvia</taxon>
        <taxon>Autobranchia</taxon>
        <taxon>Pteriomorphia</taxon>
        <taxon>Mytilida</taxon>
        <taxon>Mytiloidea</taxon>
        <taxon>Mytilidae</taxon>
        <taxon>Mytilinae</taxon>
        <taxon>Mytilus</taxon>
    </lineage>
</organism>
<dbReference type="Pfam" id="PF09451">
    <property type="entry name" value="ATG27"/>
    <property type="match status" value="1"/>
</dbReference>
<evidence type="ECO:0000256" key="13">
    <source>
        <dbReference type="ARBA" id="ARBA00023136"/>
    </source>
</evidence>
<keyword evidence="12" id="KW-0496">Mitochondrion</keyword>
<evidence type="ECO:0000313" key="21">
    <source>
        <dbReference type="EMBL" id="CAC5405730.1"/>
    </source>
</evidence>
<dbReference type="AlphaFoldDB" id="A0A6J8DF73"/>
<gene>
    <name evidence="21" type="ORF">MCOR_39387</name>
</gene>
<evidence type="ECO:0000256" key="2">
    <source>
        <dbReference type="ARBA" id="ARBA00004358"/>
    </source>
</evidence>
<accession>A0A6J8DF73</accession>
<keyword evidence="8 19" id="KW-0732">Signal</keyword>
<evidence type="ECO:0000259" key="20">
    <source>
        <dbReference type="PROSITE" id="PS51914"/>
    </source>
</evidence>
<proteinExistence type="inferred from homology"/>
<evidence type="ECO:0000256" key="6">
    <source>
        <dbReference type="ARBA" id="ARBA00013776"/>
    </source>
</evidence>
<dbReference type="GO" id="GO:0030659">
    <property type="term" value="C:cytoplasmic vesicle membrane"/>
    <property type="evidence" value="ECO:0007669"/>
    <property type="project" value="UniProtKB-SubCell"/>
</dbReference>
<evidence type="ECO:0000256" key="18">
    <source>
        <dbReference type="SAM" id="Phobius"/>
    </source>
</evidence>
<feature type="domain" description="MRH" evidence="20">
    <location>
        <begin position="29"/>
        <end position="164"/>
    </location>
</feature>
<dbReference type="InterPro" id="IPR009011">
    <property type="entry name" value="Man6P_isomerase_rcpt-bd_dom_sf"/>
</dbReference>
<feature type="signal peptide" evidence="19">
    <location>
        <begin position="1"/>
        <end position="22"/>
    </location>
</feature>
<dbReference type="GO" id="GO:0000139">
    <property type="term" value="C:Golgi membrane"/>
    <property type="evidence" value="ECO:0007669"/>
    <property type="project" value="UniProtKB-SubCell"/>
</dbReference>
<evidence type="ECO:0000313" key="22">
    <source>
        <dbReference type="Proteomes" id="UP000507470"/>
    </source>
</evidence>
<keyword evidence="10" id="KW-0072">Autophagy</keyword>
<dbReference type="PROSITE" id="PS51914">
    <property type="entry name" value="MRH"/>
    <property type="match status" value="1"/>
</dbReference>
<keyword evidence="9 18" id="KW-1133">Transmembrane helix</keyword>
<comment type="similarity">
    <text evidence="4">Belongs to the ATG27 family.</text>
</comment>
<dbReference type="Pfam" id="PF09282">
    <property type="entry name" value="Mago-bind"/>
    <property type="match status" value="1"/>
</dbReference>
<keyword evidence="11" id="KW-0333">Golgi apparatus</keyword>
<sequence>MTHYSLFCVLFVISSFTERCYGFTCVKENSCKCRLDDGTVIDLSPLALTSGNPKYKDVPDAGAGDVFSYNPCYSFTENACNDVSVCQIRNGAGFSAGTQDSARFQYDDQNGLALVYSATSDVLRTTYTYLQCEPDQEGALNVLGEIVADGNYYLYLASKYACPTKDTSGSSGGLSGGSILIIIVVVLLFVYLIGGFAFQTAVKKAEGKDRIPNFGFWVALPGLIKYLVMTEKETYIERTGVVKDEATGELFIPASRRPDGTWRKPRKVKDGYIPQDEVPTYENKGVQWMKSKPSLPPGLNPGHVPPKTHVQEETSVMSKSAKKNLKRKEKKKQGQNSQADHLADSLAKTDIKTKKTDLISVKTVESETSENDKASIEKKLRNLKKKLKQVEDLEAKISSGDLKEPEKEQLEKIAKKTSLLAEIQDLQLDLKDL</sequence>
<evidence type="ECO:0000256" key="10">
    <source>
        <dbReference type="ARBA" id="ARBA00023006"/>
    </source>
</evidence>
<feature type="chain" id="PRO_5026716625" description="Autophagy-related protein 27" evidence="19">
    <location>
        <begin position="23"/>
        <end position="433"/>
    </location>
</feature>
<evidence type="ECO:0000256" key="1">
    <source>
        <dbReference type="ARBA" id="ARBA00004304"/>
    </source>
</evidence>
<dbReference type="EMBL" id="CACVKT020007130">
    <property type="protein sequence ID" value="CAC5405730.1"/>
    <property type="molecule type" value="Genomic_DNA"/>
</dbReference>
<dbReference type="PANTHER" id="PTHR22959">
    <property type="entry name" value="PYM PROTEIN"/>
    <property type="match status" value="1"/>
</dbReference>
<evidence type="ECO:0000256" key="3">
    <source>
        <dbReference type="ARBA" id="ARBA00004394"/>
    </source>
</evidence>
<dbReference type="Gene3D" id="2.70.130.10">
    <property type="entry name" value="Mannose-6-phosphate receptor binding domain"/>
    <property type="match status" value="1"/>
</dbReference>
<evidence type="ECO:0000256" key="4">
    <source>
        <dbReference type="ARBA" id="ARBA00005363"/>
    </source>
</evidence>